<dbReference type="EMBL" id="RBZN01000040">
    <property type="protein sequence ID" value="RKQ14682.1"/>
    <property type="molecule type" value="Genomic_DNA"/>
</dbReference>
<sequence>MNQDKNSSELIICFDESGKQSSDSIQLMGALSVPGTIYNHVIFEELHNLNKSYSLHWTEYNGYSKAKEGIEKLFDLAQPLAPFIQFNLIHYSKSALSKQANMFQEVYQSKKNIVNDTIYTKLPERICYGLLRGYSEKSNVRASILIEDSTEYRDKNLGEKMKNYLNIHSLYRGESFVIEECLYRKKGEEIGVELIDIILGIVGMILDNSPVNSNKKRAKVNLILQLLKDNKLQPFLNNLRVFELKDSNHLEEVNFEMSKKLFIANNFNHYTNL</sequence>
<accession>A0A494YX06</accession>
<comment type="caution">
    <text evidence="1">The sequence shown here is derived from an EMBL/GenBank/DDBJ whole genome shotgun (WGS) entry which is preliminary data.</text>
</comment>
<name>A0A494YX06_9BACL</name>
<evidence type="ECO:0000313" key="1">
    <source>
        <dbReference type="EMBL" id="RKQ14682.1"/>
    </source>
</evidence>
<dbReference type="Proteomes" id="UP000272238">
    <property type="component" value="Unassembled WGS sequence"/>
</dbReference>
<dbReference type="OrthoDB" id="2567918at2"/>
<evidence type="ECO:0000313" key="2">
    <source>
        <dbReference type="Proteomes" id="UP000272238"/>
    </source>
</evidence>
<proteinExistence type="predicted"/>
<keyword evidence="2" id="KW-1185">Reference proteome</keyword>
<evidence type="ECO:0008006" key="3">
    <source>
        <dbReference type="Google" id="ProtNLM"/>
    </source>
</evidence>
<gene>
    <name evidence="1" type="ORF">D8M03_13460</name>
</gene>
<dbReference type="RefSeq" id="WP_121215346.1">
    <property type="nucleotide sequence ID" value="NZ_RBZN01000040.1"/>
</dbReference>
<reference evidence="1 2" key="1">
    <citation type="journal article" date="2016" name="Antonie Van Leeuwenhoek">
        <title>Lysinibacillus endophyticus sp. nov., an indole-3-acetic acid producing endophytic bacterium isolated from corn root (Zea mays cv. Xinken-5).</title>
        <authorList>
            <person name="Yu J."/>
            <person name="Guan X."/>
            <person name="Liu C."/>
            <person name="Xiang W."/>
            <person name="Yu Z."/>
            <person name="Liu X."/>
            <person name="Wang G."/>
        </authorList>
    </citation>
    <scope>NUCLEOTIDE SEQUENCE [LARGE SCALE GENOMIC DNA]</scope>
    <source>
        <strain evidence="1 2">DSM 100506</strain>
    </source>
</reference>
<dbReference type="AlphaFoldDB" id="A0A494YX06"/>
<organism evidence="1 2">
    <name type="scientific">Ureibacillus endophyticus</name>
    <dbReference type="NCBI Taxonomy" id="1978490"/>
    <lineage>
        <taxon>Bacteria</taxon>
        <taxon>Bacillati</taxon>
        <taxon>Bacillota</taxon>
        <taxon>Bacilli</taxon>
        <taxon>Bacillales</taxon>
        <taxon>Caryophanaceae</taxon>
        <taxon>Ureibacillus</taxon>
    </lineage>
</organism>
<protein>
    <recommendedName>
        <fullName evidence="3">DUF3800 domain-containing protein</fullName>
    </recommendedName>
</protein>